<sequence length="160" mass="17208">MTPSRLVAILRVAAVFAAIGLTILFLGPFTYLLDVFHVADKEAHALIFFGATLGLFAIAPTWRRTDLALAALAFGVLIEVAQGMTGRSMSLMDLTGDGVGILAALVPGWVEQLRRHARTSPDVTFAELRTADRRQASSIRPPQETVARPISPDVATARAR</sequence>
<keyword evidence="2" id="KW-0812">Transmembrane</keyword>
<organism evidence="3 4">
    <name type="scientific">Brevundimonas staleyi</name>
    <dbReference type="NCBI Taxonomy" id="74326"/>
    <lineage>
        <taxon>Bacteria</taxon>
        <taxon>Pseudomonadati</taxon>
        <taxon>Pseudomonadota</taxon>
        <taxon>Alphaproteobacteria</taxon>
        <taxon>Caulobacterales</taxon>
        <taxon>Caulobacteraceae</taxon>
        <taxon>Brevundimonas</taxon>
    </lineage>
</organism>
<evidence type="ECO:0000313" key="4">
    <source>
        <dbReference type="Proteomes" id="UP001596152"/>
    </source>
</evidence>
<keyword evidence="2" id="KW-0472">Membrane</keyword>
<keyword evidence="2" id="KW-1133">Transmembrane helix</keyword>
<evidence type="ECO:0000313" key="3">
    <source>
        <dbReference type="EMBL" id="MFC5345617.1"/>
    </source>
</evidence>
<reference evidence="4" key="1">
    <citation type="journal article" date="2019" name="Int. J. Syst. Evol. Microbiol.">
        <title>The Global Catalogue of Microorganisms (GCM) 10K type strain sequencing project: providing services to taxonomists for standard genome sequencing and annotation.</title>
        <authorList>
            <consortium name="The Broad Institute Genomics Platform"/>
            <consortium name="The Broad Institute Genome Sequencing Center for Infectious Disease"/>
            <person name="Wu L."/>
            <person name="Ma J."/>
        </authorList>
    </citation>
    <scope>NUCLEOTIDE SEQUENCE [LARGE SCALE GENOMIC DNA]</scope>
    <source>
        <strain evidence="4">JCM 12125</strain>
    </source>
</reference>
<feature type="transmembrane region" description="Helical" evidence="2">
    <location>
        <begin position="67"/>
        <end position="85"/>
    </location>
</feature>
<accession>A0ABW0FXW9</accession>
<protein>
    <recommendedName>
        <fullName evidence="5">VanZ family protein</fullName>
    </recommendedName>
</protein>
<gene>
    <name evidence="3" type="ORF">ACFPIE_17000</name>
</gene>
<feature type="region of interest" description="Disordered" evidence="1">
    <location>
        <begin position="133"/>
        <end position="160"/>
    </location>
</feature>
<evidence type="ECO:0000256" key="1">
    <source>
        <dbReference type="SAM" id="MobiDB-lite"/>
    </source>
</evidence>
<evidence type="ECO:0008006" key="5">
    <source>
        <dbReference type="Google" id="ProtNLM"/>
    </source>
</evidence>
<name>A0ABW0FXW9_9CAUL</name>
<evidence type="ECO:0000256" key="2">
    <source>
        <dbReference type="SAM" id="Phobius"/>
    </source>
</evidence>
<dbReference type="EMBL" id="JBHSLF010000051">
    <property type="protein sequence ID" value="MFC5345617.1"/>
    <property type="molecule type" value="Genomic_DNA"/>
</dbReference>
<feature type="transmembrane region" description="Helical" evidence="2">
    <location>
        <begin position="43"/>
        <end position="60"/>
    </location>
</feature>
<comment type="caution">
    <text evidence="3">The sequence shown here is derived from an EMBL/GenBank/DDBJ whole genome shotgun (WGS) entry which is preliminary data.</text>
</comment>
<dbReference type="Proteomes" id="UP001596152">
    <property type="component" value="Unassembled WGS sequence"/>
</dbReference>
<proteinExistence type="predicted"/>
<keyword evidence="4" id="KW-1185">Reference proteome</keyword>
<dbReference type="RefSeq" id="WP_374036620.1">
    <property type="nucleotide sequence ID" value="NZ_CP169082.1"/>
</dbReference>
<feature type="transmembrane region" description="Helical" evidence="2">
    <location>
        <begin position="12"/>
        <end position="31"/>
    </location>
</feature>